<feature type="transmembrane region" description="Helical" evidence="4">
    <location>
        <begin position="262"/>
        <end position="280"/>
    </location>
</feature>
<evidence type="ECO:0000256" key="3">
    <source>
        <dbReference type="ARBA" id="ARBA00023180"/>
    </source>
</evidence>
<name>N4U8T4_FUSC1</name>
<evidence type="ECO:0000256" key="1">
    <source>
        <dbReference type="ARBA" id="ARBA00004141"/>
    </source>
</evidence>
<dbReference type="EMBL" id="KB730501">
    <property type="protein sequence ID" value="ENH65211.1"/>
    <property type="molecule type" value="Genomic_DNA"/>
</dbReference>
<evidence type="ECO:0000256" key="2">
    <source>
        <dbReference type="ARBA" id="ARBA00006727"/>
    </source>
</evidence>
<dbReference type="AlphaFoldDB" id="N4U8T4"/>
<feature type="transmembrane region" description="Helical" evidence="4">
    <location>
        <begin position="384"/>
        <end position="404"/>
    </location>
</feature>
<organism evidence="5 6">
    <name type="scientific">Fusarium oxysporum f. sp. cubense (strain race 1)</name>
    <name type="common">Panama disease fungus</name>
    <dbReference type="NCBI Taxonomy" id="1229664"/>
    <lineage>
        <taxon>Eukaryota</taxon>
        <taxon>Fungi</taxon>
        <taxon>Dikarya</taxon>
        <taxon>Ascomycota</taxon>
        <taxon>Pezizomycotina</taxon>
        <taxon>Sordariomycetes</taxon>
        <taxon>Hypocreomycetidae</taxon>
        <taxon>Hypocreales</taxon>
        <taxon>Nectriaceae</taxon>
        <taxon>Fusarium</taxon>
        <taxon>Fusarium oxysporum species complex</taxon>
    </lineage>
</organism>
<reference evidence="6" key="2">
    <citation type="journal article" date="2014" name="PLoS ONE">
        <title>Genome and Transcriptome Analysis of the Fungal Pathogen Fusarium oxysporum f. sp. cubense Causing Banana Vascular Wilt Disease.</title>
        <authorList>
            <person name="Guo L."/>
            <person name="Han L."/>
            <person name="Yang L."/>
            <person name="Zeng H."/>
            <person name="Fan D."/>
            <person name="Zhu Y."/>
            <person name="Feng Y."/>
            <person name="Wang G."/>
            <person name="Peng C."/>
            <person name="Jiang X."/>
            <person name="Zhou D."/>
            <person name="Ni P."/>
            <person name="Liang C."/>
            <person name="Liu L."/>
            <person name="Wang J."/>
            <person name="Mao C."/>
            <person name="Fang X."/>
            <person name="Peng M."/>
            <person name="Huang J."/>
        </authorList>
    </citation>
    <scope>NUCLEOTIDE SEQUENCE [LARGE SCALE GENOMIC DNA]</scope>
    <source>
        <strain evidence="6">race 1</strain>
    </source>
</reference>
<feature type="transmembrane region" description="Helical" evidence="4">
    <location>
        <begin position="123"/>
        <end position="143"/>
    </location>
</feature>
<dbReference type="Proteomes" id="UP000016928">
    <property type="component" value="Unassembled WGS sequence"/>
</dbReference>
<keyword evidence="4" id="KW-0472">Membrane</keyword>
<feature type="transmembrane region" description="Helical" evidence="4">
    <location>
        <begin position="62"/>
        <end position="85"/>
    </location>
</feature>
<evidence type="ECO:0000313" key="6">
    <source>
        <dbReference type="Proteomes" id="UP000016928"/>
    </source>
</evidence>
<keyword evidence="4" id="KW-0812">Transmembrane</keyword>
<comment type="similarity">
    <text evidence="2">Belongs to the major facilitator superfamily. Monocarboxylate porter (TC 2.A.1.13) family.</text>
</comment>
<keyword evidence="4" id="KW-1133">Transmembrane helix</keyword>
<dbReference type="GO" id="GO:0022857">
    <property type="term" value="F:transmembrane transporter activity"/>
    <property type="evidence" value="ECO:0007669"/>
    <property type="project" value="InterPro"/>
</dbReference>
<feature type="transmembrane region" description="Helical" evidence="4">
    <location>
        <begin position="313"/>
        <end position="335"/>
    </location>
</feature>
<proteinExistence type="inferred from homology"/>
<gene>
    <name evidence="5" type="ORF">FOC1_g10000874</name>
</gene>
<feature type="transmembrane region" description="Helical" evidence="4">
    <location>
        <begin position="180"/>
        <end position="200"/>
    </location>
</feature>
<feature type="transmembrane region" description="Helical" evidence="4">
    <location>
        <begin position="347"/>
        <end position="372"/>
    </location>
</feature>
<dbReference type="Gene3D" id="1.20.1250.20">
    <property type="entry name" value="MFS general substrate transporter like domains"/>
    <property type="match status" value="2"/>
</dbReference>
<feature type="transmembrane region" description="Helical" evidence="4">
    <location>
        <begin position="287"/>
        <end position="307"/>
    </location>
</feature>
<dbReference type="GO" id="GO:0016020">
    <property type="term" value="C:membrane"/>
    <property type="evidence" value="ECO:0007669"/>
    <property type="project" value="UniProtKB-SubCell"/>
</dbReference>
<dbReference type="Pfam" id="PF07690">
    <property type="entry name" value="MFS_1"/>
    <property type="match status" value="1"/>
</dbReference>
<dbReference type="OrthoDB" id="2213137at2759"/>
<feature type="transmembrane region" description="Helical" evidence="4">
    <location>
        <begin position="221"/>
        <end position="242"/>
    </location>
</feature>
<keyword evidence="3" id="KW-0325">Glycoprotein</keyword>
<dbReference type="InterPro" id="IPR036259">
    <property type="entry name" value="MFS_trans_sf"/>
</dbReference>
<dbReference type="OMA" id="TINCFTW"/>
<dbReference type="VEuPathDB" id="FungiDB:FOC1_g10000874"/>
<comment type="subcellular location">
    <subcellularLocation>
        <location evidence="1">Membrane</location>
        <topology evidence="1">Multi-pass membrane protein</topology>
    </subcellularLocation>
</comment>
<dbReference type="InterPro" id="IPR050327">
    <property type="entry name" value="Proton-linked_MCT"/>
</dbReference>
<feature type="transmembrane region" description="Helical" evidence="4">
    <location>
        <begin position="91"/>
        <end position="111"/>
    </location>
</feature>
<accession>N4U8T4</accession>
<dbReference type="InterPro" id="IPR011701">
    <property type="entry name" value="MFS"/>
</dbReference>
<sequence>MHQSGQADDDVLPSPDGGYGWVVVGSCFILNALTWGVTASFGVYLTAYVSSKRFANAKPMEYGLVGGLNFSCAMLLAPLATHLAGRYPLKAVVLLGCLLQSIGYVTAPFAFRAWHLYLTQGALVGSGIGFVIVPSTAVLSQWFSKRRSMANGISSAGSGVGGAAFTWGTAAMIKHQGLDWALRATGIITFVGIVIATLLLRHRNSEIQPNQRAFDIALLRSRAVVLLLMWAFTSMFGYIVLLFSLSEFALAIGLSHKQATDVIGFLNVGTAIGRPLIGLVSDRFSRVATACVLTLLCGLICFVLWLPATSFGLTLFFSIVCGAILGVFWMTIGPLSAEVAGVQNLQAMLSLGWTATILPTASAEVIALMLQGLPAPRTYVYPQVFAGLSYIIASGFLAALWINLRHRDSAFQIRRLPGGMSDVELDRNSQ</sequence>
<dbReference type="PANTHER" id="PTHR11360:SF315">
    <property type="entry name" value="TRANSPORTER MCH2-RELATED"/>
    <property type="match status" value="1"/>
</dbReference>
<dbReference type="SUPFAM" id="SSF103473">
    <property type="entry name" value="MFS general substrate transporter"/>
    <property type="match status" value="1"/>
</dbReference>
<dbReference type="PANTHER" id="PTHR11360">
    <property type="entry name" value="MONOCARBOXYLATE TRANSPORTER"/>
    <property type="match status" value="1"/>
</dbReference>
<reference evidence="6" key="1">
    <citation type="submission" date="2012-09" db="EMBL/GenBank/DDBJ databases">
        <title>Genome sequencing and comparative transcriptomics of race 1 and race 4 of banana pathogen: Fusarium oxysporum f. sp. cubense.</title>
        <authorList>
            <person name="Fang X."/>
            <person name="Huang J."/>
        </authorList>
    </citation>
    <scope>NUCLEOTIDE SEQUENCE [LARGE SCALE GENOMIC DNA]</scope>
    <source>
        <strain evidence="6">race 1</strain>
    </source>
</reference>
<evidence type="ECO:0000256" key="4">
    <source>
        <dbReference type="SAM" id="Phobius"/>
    </source>
</evidence>
<dbReference type="HOGENOM" id="CLU_001265_1_2_1"/>
<feature type="transmembrane region" description="Helical" evidence="4">
    <location>
        <begin position="20"/>
        <end position="50"/>
    </location>
</feature>
<protein>
    <submittedName>
        <fullName evidence="5">Putative transporter MCH2</fullName>
    </submittedName>
</protein>
<evidence type="ECO:0000313" key="5">
    <source>
        <dbReference type="EMBL" id="ENH65211.1"/>
    </source>
</evidence>